<keyword evidence="10" id="KW-0325">Glycoprotein</keyword>
<comment type="subcellular location">
    <subcellularLocation>
        <location evidence="1">Membrane</location>
        <topology evidence="1">Multi-pass membrane protein</topology>
    </subcellularLocation>
</comment>
<dbReference type="Gene3D" id="1.10.287.770">
    <property type="entry name" value="YojJ-like"/>
    <property type="match status" value="1"/>
</dbReference>
<dbReference type="PANTHER" id="PTHR11690">
    <property type="entry name" value="AMILORIDE-SENSITIVE SODIUM CHANNEL-RELATED"/>
    <property type="match status" value="1"/>
</dbReference>
<evidence type="ECO:0000256" key="3">
    <source>
        <dbReference type="ARBA" id="ARBA00022448"/>
    </source>
</evidence>
<keyword evidence="5 13" id="KW-0812">Transmembrane</keyword>
<keyword evidence="7" id="KW-0915">Sodium</keyword>
<dbReference type="GO" id="GO:0015280">
    <property type="term" value="F:ligand-gated sodium channel activity"/>
    <property type="evidence" value="ECO:0007669"/>
    <property type="project" value="TreeGrafter"/>
</dbReference>
<evidence type="ECO:0000256" key="9">
    <source>
        <dbReference type="ARBA" id="ARBA00023136"/>
    </source>
</evidence>
<comment type="similarity">
    <text evidence="2 13">Belongs to the amiloride-sensitive sodium channel (TC 1.A.6) family.</text>
</comment>
<keyword evidence="3 13" id="KW-0813">Transport</keyword>
<dbReference type="Pfam" id="PF00858">
    <property type="entry name" value="ASC"/>
    <property type="match status" value="1"/>
</dbReference>
<keyword evidence="6 14" id="KW-1133">Transmembrane helix</keyword>
<evidence type="ECO:0000256" key="11">
    <source>
        <dbReference type="ARBA" id="ARBA00023201"/>
    </source>
</evidence>
<dbReference type="WBParaSite" id="ACRNAN_scaffold10229.g7338.t1">
    <property type="protein sequence ID" value="ACRNAN_scaffold10229.g7338.t1"/>
    <property type="gene ID" value="ACRNAN_scaffold10229.g7338"/>
</dbReference>
<keyword evidence="12 13" id="KW-0407">Ion channel</keyword>
<dbReference type="Proteomes" id="UP000887540">
    <property type="component" value="Unplaced"/>
</dbReference>
<evidence type="ECO:0000256" key="10">
    <source>
        <dbReference type="ARBA" id="ARBA00023180"/>
    </source>
</evidence>
<dbReference type="InterPro" id="IPR001873">
    <property type="entry name" value="ENaC"/>
</dbReference>
<evidence type="ECO:0000256" key="1">
    <source>
        <dbReference type="ARBA" id="ARBA00004141"/>
    </source>
</evidence>
<proteinExistence type="inferred from homology"/>
<evidence type="ECO:0000256" key="8">
    <source>
        <dbReference type="ARBA" id="ARBA00023065"/>
    </source>
</evidence>
<keyword evidence="9 14" id="KW-0472">Membrane</keyword>
<dbReference type="GO" id="GO:0005886">
    <property type="term" value="C:plasma membrane"/>
    <property type="evidence" value="ECO:0007669"/>
    <property type="project" value="TreeGrafter"/>
</dbReference>
<evidence type="ECO:0000256" key="13">
    <source>
        <dbReference type="RuleBase" id="RU000679"/>
    </source>
</evidence>
<evidence type="ECO:0000313" key="16">
    <source>
        <dbReference type="WBParaSite" id="ACRNAN_scaffold10229.g7338.t1"/>
    </source>
</evidence>
<evidence type="ECO:0000256" key="7">
    <source>
        <dbReference type="ARBA" id="ARBA00023053"/>
    </source>
</evidence>
<evidence type="ECO:0000256" key="2">
    <source>
        <dbReference type="ARBA" id="ARBA00007193"/>
    </source>
</evidence>
<evidence type="ECO:0000256" key="4">
    <source>
        <dbReference type="ARBA" id="ARBA00022461"/>
    </source>
</evidence>
<evidence type="ECO:0000256" key="6">
    <source>
        <dbReference type="ARBA" id="ARBA00022989"/>
    </source>
</evidence>
<protein>
    <submittedName>
        <fullName evidence="16">Amiloride-sensitive sodium channel</fullName>
    </submittedName>
</protein>
<sequence>MEIRFNSSITLPTLTFCMSKTQAYSHFKINPNESTAEWDAIIQEKLANMTDGAVFVNKSTPWDWRMAMEGFEVISSLNSLERETTPAGAARSMTVFKKHPRLAGKRKLIKAWLDVIRERNVTFEQFTQKVGIEVLKRSMQRFQRTSYSDSRVFKTDIHISWISQRHLCFQPKYDEANYEDINDQGQFFIFQVSHNAEKLADAQVDCMVIDFHGRPSPLTRFMEGKGRVKDGISDELCLGQMHEVAGEVKGEYITLENDEDAIACREVDEEGEDTEFDCRSRCRMEMIKDMCDCIPATLAYLSNEDELNDLGVCDYTKCDIDIQNFTLSDEPCANKCFRDCHQIRYTVTLDQKGRSVRKDLTTVVVNWGSFEYLTLAQEYKYGSVSEFISAIGGVIGIWLGLSVLSLLQGIGFLMDYCTAKTLRVEKPKKVGENPFASPYHPTKVRDTLGKNEKEVEAAAF</sequence>
<keyword evidence="8 13" id="KW-0406">Ion transport</keyword>
<evidence type="ECO:0000256" key="14">
    <source>
        <dbReference type="SAM" id="Phobius"/>
    </source>
</evidence>
<feature type="transmembrane region" description="Helical" evidence="14">
    <location>
        <begin position="387"/>
        <end position="413"/>
    </location>
</feature>
<keyword evidence="4 13" id="KW-0894">Sodium channel</keyword>
<evidence type="ECO:0000256" key="5">
    <source>
        <dbReference type="ARBA" id="ARBA00022692"/>
    </source>
</evidence>
<dbReference type="AlphaFoldDB" id="A0A914CF63"/>
<accession>A0A914CF63</accession>
<dbReference type="PANTHER" id="PTHR11690:SF227">
    <property type="entry name" value="AMILORIDE-SENSITIVE SODIUM CHANNEL"/>
    <property type="match status" value="1"/>
</dbReference>
<evidence type="ECO:0000313" key="15">
    <source>
        <dbReference type="Proteomes" id="UP000887540"/>
    </source>
</evidence>
<keyword evidence="15" id="KW-1185">Reference proteome</keyword>
<reference evidence="16" key="1">
    <citation type="submission" date="2022-11" db="UniProtKB">
        <authorList>
            <consortium name="WormBaseParasite"/>
        </authorList>
    </citation>
    <scope>IDENTIFICATION</scope>
</reference>
<evidence type="ECO:0000256" key="12">
    <source>
        <dbReference type="ARBA" id="ARBA00023303"/>
    </source>
</evidence>
<keyword evidence="11 13" id="KW-0739">Sodium transport</keyword>
<organism evidence="15 16">
    <name type="scientific">Acrobeloides nanus</name>
    <dbReference type="NCBI Taxonomy" id="290746"/>
    <lineage>
        <taxon>Eukaryota</taxon>
        <taxon>Metazoa</taxon>
        <taxon>Ecdysozoa</taxon>
        <taxon>Nematoda</taxon>
        <taxon>Chromadorea</taxon>
        <taxon>Rhabditida</taxon>
        <taxon>Tylenchina</taxon>
        <taxon>Cephalobomorpha</taxon>
        <taxon>Cephaloboidea</taxon>
        <taxon>Cephalobidae</taxon>
        <taxon>Acrobeloides</taxon>
    </lineage>
</organism>
<name>A0A914CF63_9BILA</name>